<dbReference type="CDD" id="cd17909">
    <property type="entry name" value="CheC_ClassI"/>
    <property type="match status" value="1"/>
</dbReference>
<reference evidence="5 7" key="2">
    <citation type="submission" date="2017-02" db="EMBL/GenBank/DDBJ databases">
        <title>Draft genome of Acidibacillus ferrooxidans Huett2.</title>
        <authorList>
            <person name="Schopf S."/>
        </authorList>
    </citation>
    <scope>NUCLEOTIDE SEQUENCE [LARGE SCALE GENOMIC DNA]</scope>
    <source>
        <strain evidence="5 7">Huett2</strain>
    </source>
</reference>
<feature type="domain" description="CheC-like protein" evidence="3">
    <location>
        <begin position="11"/>
        <end position="44"/>
    </location>
</feature>
<sequence length="205" mass="21894">MTRILLPKAAQDVLREIGNIGSAHAATALSTILDHRVDMNVPLVELVEFDHVADLVGGPEEVVACVFLRVEGELSGNLFLILSISAAKRLIANLLPAVHEDVPFTAMEESALSEIGNIMAGSYLSSLATLTRLKLFPSVPSIAFDMAQSLLTIGFLTGAASRGYAMIIHTELASSPKDDHAHIFFLPDPGEENVLLKALGVEVEP</sequence>
<comment type="caution">
    <text evidence="4">The sequence shown here is derived from an EMBL/GenBank/DDBJ whole genome shotgun (WGS) entry which is preliminary data.</text>
</comment>
<keyword evidence="7" id="KW-1185">Reference proteome</keyword>
<dbReference type="EMBL" id="MWPS01000027">
    <property type="protein sequence ID" value="OPG15658.1"/>
    <property type="molecule type" value="Genomic_DNA"/>
</dbReference>
<keyword evidence="2" id="KW-0378">Hydrolase</keyword>
<organism evidence="4 6">
    <name type="scientific">Ferroacidibacillus organovorans</name>
    <dbReference type="NCBI Taxonomy" id="1765683"/>
    <lineage>
        <taxon>Bacteria</taxon>
        <taxon>Bacillati</taxon>
        <taxon>Bacillota</taxon>
        <taxon>Bacilli</taxon>
        <taxon>Bacillales</taxon>
        <taxon>Alicyclobacillaceae</taxon>
        <taxon>Ferroacidibacillus</taxon>
    </lineage>
</organism>
<dbReference type="InterPro" id="IPR007597">
    <property type="entry name" value="CheC"/>
</dbReference>
<dbReference type="Pfam" id="PF04509">
    <property type="entry name" value="CheC"/>
    <property type="match status" value="2"/>
</dbReference>
<dbReference type="EMBL" id="LSUQ01000010">
    <property type="protein sequence ID" value="OAG94458.1"/>
    <property type="molecule type" value="Genomic_DNA"/>
</dbReference>
<dbReference type="RefSeq" id="WP_067562756.1">
    <property type="nucleotide sequence ID" value="NZ_LSUQ01000010.1"/>
</dbReference>
<dbReference type="Proteomes" id="UP000077421">
    <property type="component" value="Unassembled WGS sequence"/>
</dbReference>
<dbReference type="InterPro" id="IPR050992">
    <property type="entry name" value="CheZ_family_phosphatases"/>
</dbReference>
<dbReference type="PANTHER" id="PTHR43693">
    <property type="entry name" value="PROTEIN PHOSPHATASE CHEZ"/>
    <property type="match status" value="1"/>
</dbReference>
<dbReference type="InterPro" id="IPR028976">
    <property type="entry name" value="CheC-like_sf"/>
</dbReference>
<dbReference type="OrthoDB" id="9812187at2"/>
<evidence type="ECO:0000256" key="2">
    <source>
        <dbReference type="ARBA" id="ARBA00022801"/>
    </source>
</evidence>
<evidence type="ECO:0000313" key="4">
    <source>
        <dbReference type="EMBL" id="OAG94458.1"/>
    </source>
</evidence>
<evidence type="ECO:0000313" key="7">
    <source>
        <dbReference type="Proteomes" id="UP000190229"/>
    </source>
</evidence>
<dbReference type="Proteomes" id="UP000190229">
    <property type="component" value="Unassembled WGS sequence"/>
</dbReference>
<evidence type="ECO:0000259" key="3">
    <source>
        <dbReference type="Pfam" id="PF04509"/>
    </source>
</evidence>
<name>A0A162UWT9_9BACL</name>
<accession>A0A162UWT9</accession>
<reference evidence="4 6" key="1">
    <citation type="submission" date="2016-02" db="EMBL/GenBank/DDBJ databases">
        <title>Draft genome sequence of Acidibacillus ferrooxidans SLC66.</title>
        <authorList>
            <person name="Oliveira G."/>
            <person name="Nancucheo I."/>
            <person name="Dall'Agnol H."/>
            <person name="Johnson B."/>
            <person name="Oliveira R."/>
            <person name="Nunes G.L."/>
            <person name="Tzotzos G."/>
            <person name="Orellana S.C."/>
            <person name="Salim A.C."/>
            <person name="Araujo F.M."/>
        </authorList>
    </citation>
    <scope>NUCLEOTIDE SEQUENCE [LARGE SCALE GENOMIC DNA]</scope>
    <source>
        <strain evidence="4 6">SLC66</strain>
    </source>
</reference>
<dbReference type="STRING" id="1765683.B2M26_11425"/>
<evidence type="ECO:0000256" key="1">
    <source>
        <dbReference type="ARBA" id="ARBA00022500"/>
    </source>
</evidence>
<evidence type="ECO:0000313" key="5">
    <source>
        <dbReference type="EMBL" id="OPG15658.1"/>
    </source>
</evidence>
<feature type="domain" description="CheC-like protein" evidence="3">
    <location>
        <begin position="107"/>
        <end position="142"/>
    </location>
</feature>
<dbReference type="Gene3D" id="3.40.1550.10">
    <property type="entry name" value="CheC-like"/>
    <property type="match status" value="1"/>
</dbReference>
<dbReference type="GO" id="GO:0016787">
    <property type="term" value="F:hydrolase activity"/>
    <property type="evidence" value="ECO:0007669"/>
    <property type="project" value="UniProtKB-KW"/>
</dbReference>
<dbReference type="AlphaFoldDB" id="A0A162UWT9"/>
<gene>
    <name evidence="4" type="ORF">AYW79_05430</name>
    <name evidence="5" type="ORF">B2M26_11425</name>
</gene>
<dbReference type="PANTHER" id="PTHR43693:SF1">
    <property type="entry name" value="PROTEIN PHOSPHATASE CHEZ"/>
    <property type="match status" value="1"/>
</dbReference>
<proteinExistence type="predicted"/>
<dbReference type="SUPFAM" id="SSF103039">
    <property type="entry name" value="CheC-like"/>
    <property type="match status" value="1"/>
</dbReference>
<protein>
    <submittedName>
        <fullName evidence="5">Chemotaxis protein CheC</fullName>
    </submittedName>
</protein>
<keyword evidence="1" id="KW-0145">Chemotaxis</keyword>
<evidence type="ECO:0000313" key="6">
    <source>
        <dbReference type="Proteomes" id="UP000077421"/>
    </source>
</evidence>
<dbReference type="GO" id="GO:0006935">
    <property type="term" value="P:chemotaxis"/>
    <property type="evidence" value="ECO:0007669"/>
    <property type="project" value="UniProtKB-KW"/>
</dbReference>